<protein>
    <submittedName>
        <fullName evidence="1">Uncharacterized protein</fullName>
    </submittedName>
</protein>
<name>A0ABR1J1T4_9AGAR</name>
<reference evidence="1 2" key="1">
    <citation type="submission" date="2024-01" db="EMBL/GenBank/DDBJ databases">
        <title>A draft genome for the cacao thread blight pathogen Marasmiellus scandens.</title>
        <authorList>
            <person name="Baruah I.K."/>
            <person name="Leung J."/>
            <person name="Bukari Y."/>
            <person name="Amoako-Attah I."/>
            <person name="Meinhardt L.W."/>
            <person name="Bailey B.A."/>
            <person name="Cohen S.P."/>
        </authorList>
    </citation>
    <scope>NUCLEOTIDE SEQUENCE [LARGE SCALE GENOMIC DNA]</scope>
    <source>
        <strain evidence="1 2">GH-19</strain>
    </source>
</reference>
<gene>
    <name evidence="1" type="ORF">VKT23_014161</name>
</gene>
<sequence length="99" mass="11190">MSIASENQYHFSLLPFANSDFDSTSMPPVDTPARRCRIPHVVPTRWSSNQQILELIMNEGSKHQAFAQIQLQNTCVNHSEVVYNALRGWFALPAEGPTF</sequence>
<dbReference type="EMBL" id="JBANRG010000041">
    <property type="protein sequence ID" value="KAK7447452.1"/>
    <property type="molecule type" value="Genomic_DNA"/>
</dbReference>
<evidence type="ECO:0000313" key="1">
    <source>
        <dbReference type="EMBL" id="KAK7447452.1"/>
    </source>
</evidence>
<dbReference type="Proteomes" id="UP001498398">
    <property type="component" value="Unassembled WGS sequence"/>
</dbReference>
<proteinExistence type="predicted"/>
<accession>A0ABR1J1T4</accession>
<comment type="caution">
    <text evidence="1">The sequence shown here is derived from an EMBL/GenBank/DDBJ whole genome shotgun (WGS) entry which is preliminary data.</text>
</comment>
<keyword evidence="2" id="KW-1185">Reference proteome</keyword>
<organism evidence="1 2">
    <name type="scientific">Marasmiellus scandens</name>
    <dbReference type="NCBI Taxonomy" id="2682957"/>
    <lineage>
        <taxon>Eukaryota</taxon>
        <taxon>Fungi</taxon>
        <taxon>Dikarya</taxon>
        <taxon>Basidiomycota</taxon>
        <taxon>Agaricomycotina</taxon>
        <taxon>Agaricomycetes</taxon>
        <taxon>Agaricomycetidae</taxon>
        <taxon>Agaricales</taxon>
        <taxon>Marasmiineae</taxon>
        <taxon>Omphalotaceae</taxon>
        <taxon>Marasmiellus</taxon>
    </lineage>
</organism>
<evidence type="ECO:0000313" key="2">
    <source>
        <dbReference type="Proteomes" id="UP001498398"/>
    </source>
</evidence>